<reference evidence="2" key="1">
    <citation type="submission" date="2015-01" db="EMBL/GenBank/DDBJ databases">
        <authorList>
            <person name="Durling Mikael"/>
        </authorList>
    </citation>
    <scope>NUCLEOTIDE SEQUENCE</scope>
</reference>
<feature type="compositionally biased region" description="Low complexity" evidence="1">
    <location>
        <begin position="306"/>
        <end position="320"/>
    </location>
</feature>
<feature type="region of interest" description="Disordered" evidence="1">
    <location>
        <begin position="199"/>
        <end position="320"/>
    </location>
</feature>
<evidence type="ECO:0000256" key="1">
    <source>
        <dbReference type="SAM" id="MobiDB-lite"/>
    </source>
</evidence>
<organism evidence="2">
    <name type="scientific">Bionectria ochroleuca</name>
    <name type="common">Gliocladium roseum</name>
    <dbReference type="NCBI Taxonomy" id="29856"/>
    <lineage>
        <taxon>Eukaryota</taxon>
        <taxon>Fungi</taxon>
        <taxon>Dikarya</taxon>
        <taxon>Ascomycota</taxon>
        <taxon>Pezizomycotina</taxon>
        <taxon>Sordariomycetes</taxon>
        <taxon>Hypocreomycetidae</taxon>
        <taxon>Hypocreales</taxon>
        <taxon>Bionectriaceae</taxon>
        <taxon>Clonostachys</taxon>
    </lineage>
</organism>
<gene>
    <name evidence="2" type="ORF">BN869_000013688_1</name>
</gene>
<feature type="compositionally biased region" description="Low complexity" evidence="1">
    <location>
        <begin position="222"/>
        <end position="231"/>
    </location>
</feature>
<feature type="region of interest" description="Disordered" evidence="1">
    <location>
        <begin position="390"/>
        <end position="420"/>
    </location>
</feature>
<feature type="compositionally biased region" description="Low complexity" evidence="1">
    <location>
        <begin position="269"/>
        <end position="287"/>
    </location>
</feature>
<dbReference type="AlphaFoldDB" id="A0A0B7KRP0"/>
<feature type="compositionally biased region" description="Polar residues" evidence="1">
    <location>
        <begin position="240"/>
        <end position="250"/>
    </location>
</feature>
<feature type="compositionally biased region" description="Low complexity" evidence="1">
    <location>
        <begin position="334"/>
        <end position="364"/>
    </location>
</feature>
<sequence length="594" mass="64923">MALLACLSHTNILSFMNIKKPISGHSRISQQPHFKWVEIKTQGRSVEQPADLPYLVWYRPSKLSGVKASASQTQDQNSRADQAYKIPRQKETAATATAWLGAPPVAADGFAFANGDFFAEASGQNRHRRATLGELKEHFSSGSGKDHPAHWFEAQLIHYGLRPSKTKSVARMRLYDAVNTGELTVHLSSLESNLRKEWAKNNKETKKGPKTAAASETKKKTTTTTTTQKATGTKRKANENTKAAPTSGASTPHGIKKTKTATSKDKPSAKASRSAKTSTGSKATPTTLASTPRRGGISRGSRRGASRTASSSVRSRVVGGVSQGPCRAILTTVSSSASSSRPIQTARRSAPSRSSESNPSSQTRAPRHDDDSNMFGNHIRYDFDDVNDDFDGKNGNDCSDNDDPPPPYSESEHDEDTYGENVTLTPLSYINGRYAITCPYVAENYPLYGSAYVLVFAISGSSLWASFDLGVVQGVMYFPDSPRQSSYDPVPFKWRGREAEGPIMYGDQNQGWIKFLGDGRIEGQLQYHKISFRGRRRPGPATVNAVTMQNRWNGYSEEGYERKSCSLVLIKLAAVHAVVDCREGSASEGKMVRF</sequence>
<dbReference type="EMBL" id="CDPU01000117">
    <property type="protein sequence ID" value="CEO57630.1"/>
    <property type="molecule type" value="Genomic_DNA"/>
</dbReference>
<protein>
    <submittedName>
        <fullName evidence="2">Uncharacterized protein</fullName>
    </submittedName>
</protein>
<proteinExistence type="predicted"/>
<accession>A0A0B7KRP0</accession>
<name>A0A0B7KRP0_BIOOC</name>
<feature type="region of interest" description="Disordered" evidence="1">
    <location>
        <begin position="332"/>
        <end position="378"/>
    </location>
</feature>
<evidence type="ECO:0000313" key="2">
    <source>
        <dbReference type="EMBL" id="CEO57630.1"/>
    </source>
</evidence>